<evidence type="ECO:0000313" key="2">
    <source>
        <dbReference type="EMBL" id="PZC76653.1"/>
    </source>
</evidence>
<evidence type="ECO:0008006" key="4">
    <source>
        <dbReference type="Google" id="ProtNLM"/>
    </source>
</evidence>
<protein>
    <recommendedName>
        <fullName evidence="4">Cuticle protein</fullName>
    </recommendedName>
</protein>
<accession>A0A2W1BY11</accession>
<dbReference type="EMBL" id="KZ149950">
    <property type="protein sequence ID" value="PZC76653.1"/>
    <property type="molecule type" value="Genomic_DNA"/>
</dbReference>
<organism evidence="2 3">
    <name type="scientific">Helicoverpa armigera</name>
    <name type="common">Cotton bollworm</name>
    <name type="synonym">Heliothis armigera</name>
    <dbReference type="NCBI Taxonomy" id="29058"/>
    <lineage>
        <taxon>Eukaryota</taxon>
        <taxon>Metazoa</taxon>
        <taxon>Ecdysozoa</taxon>
        <taxon>Arthropoda</taxon>
        <taxon>Hexapoda</taxon>
        <taxon>Insecta</taxon>
        <taxon>Pterygota</taxon>
        <taxon>Neoptera</taxon>
        <taxon>Endopterygota</taxon>
        <taxon>Lepidoptera</taxon>
        <taxon>Glossata</taxon>
        <taxon>Ditrysia</taxon>
        <taxon>Noctuoidea</taxon>
        <taxon>Noctuidae</taxon>
        <taxon>Heliothinae</taxon>
        <taxon>Helicoverpa</taxon>
    </lineage>
</organism>
<dbReference type="AlphaFoldDB" id="A0A2W1BY11"/>
<sequence>MFREFAILLSAGIFLCGSASDSKDQNAATHYPDADAYAAPGDHLALPSDASYQQVASPTSAYLPTQRQNYAYDVKPAVVQAYRIPIQNQQAASSSAPVASQSSSQQYKNTYIPAAQPVNQYYTVSVPAKTVSIGSSGTYNAQGSNIYASQGQNVNPVVYANNVAAPRPFTPAPIVASKTVVESNRAVNVQPSSGYVNQNAVPAYSINSAPEQQYYLVPLSANTAPVQPQGHQAQAPAVATYQVNHVQAVNQAPQNVPVPKFTYNYANPLVKSIPVPSIPVASKSVAVESYNSVTAHPPTAPRYESVPLIRYAPVQVPVSKPIPVPVIYPSVETHHASVQQIPVPTATTHSQQQVNSDPGQVTSSGAGVKYHSVAVVPNVAQPKGYAKSVVFSPASEVSRVTFNGLGVTYGW</sequence>
<proteinExistence type="predicted"/>
<dbReference type="Proteomes" id="UP000249218">
    <property type="component" value="Unassembled WGS sequence"/>
</dbReference>
<reference evidence="2 3" key="1">
    <citation type="journal article" date="2017" name="BMC Biol.">
        <title>Genomic innovations, transcriptional plasticity and gene loss underlying the evolution and divergence of two highly polyphagous and invasive Helicoverpa pest species.</title>
        <authorList>
            <person name="Pearce S.L."/>
            <person name="Clarke D.F."/>
            <person name="East P.D."/>
            <person name="Elfekih S."/>
            <person name="Gordon K.H."/>
            <person name="Jermiin L.S."/>
            <person name="McGaughran A."/>
            <person name="Oakeshott J.G."/>
            <person name="Papanikolaou A."/>
            <person name="Perera O.P."/>
            <person name="Rane R.V."/>
            <person name="Richards S."/>
            <person name="Tay W.T."/>
            <person name="Walsh T.K."/>
            <person name="Anderson A."/>
            <person name="Anderson C.J."/>
            <person name="Asgari S."/>
            <person name="Board P.G."/>
            <person name="Bretschneider A."/>
            <person name="Campbell P.M."/>
            <person name="Chertemps T."/>
            <person name="Christeller J.T."/>
            <person name="Coppin C.W."/>
            <person name="Downes S.J."/>
            <person name="Duan G."/>
            <person name="Farnsworth C.A."/>
            <person name="Good R.T."/>
            <person name="Han L.B."/>
            <person name="Han Y.C."/>
            <person name="Hatje K."/>
            <person name="Horne I."/>
            <person name="Huang Y.P."/>
            <person name="Hughes D.S."/>
            <person name="Jacquin-Joly E."/>
            <person name="James W."/>
            <person name="Jhangiani S."/>
            <person name="Kollmar M."/>
            <person name="Kuwar S.S."/>
            <person name="Li S."/>
            <person name="Liu N.Y."/>
            <person name="Maibeche M.T."/>
            <person name="Miller J.R."/>
            <person name="Montagne N."/>
            <person name="Perry T."/>
            <person name="Qu J."/>
            <person name="Song S.V."/>
            <person name="Sutton G.G."/>
            <person name="Vogel H."/>
            <person name="Walenz B.P."/>
            <person name="Xu W."/>
            <person name="Zhang H.J."/>
            <person name="Zou Z."/>
            <person name="Batterham P."/>
            <person name="Edwards O.R."/>
            <person name="Feyereisen R."/>
            <person name="Gibbs R.A."/>
            <person name="Heckel D.G."/>
            <person name="McGrath A."/>
            <person name="Robin C."/>
            <person name="Scherer S.E."/>
            <person name="Worley K.C."/>
            <person name="Wu Y.D."/>
        </authorList>
    </citation>
    <scope>NUCLEOTIDE SEQUENCE [LARGE SCALE GENOMIC DNA]</scope>
    <source>
        <strain evidence="2">Harm_GR_Male_#8</strain>
        <tissue evidence="2">Whole organism</tissue>
    </source>
</reference>
<gene>
    <name evidence="2" type="primary">HaOG204336</name>
    <name evidence="2" type="ORF">B5X24_HaOG204336</name>
</gene>
<keyword evidence="1" id="KW-0732">Signal</keyword>
<feature type="signal peptide" evidence="1">
    <location>
        <begin position="1"/>
        <end position="19"/>
    </location>
</feature>
<name>A0A2W1BY11_HELAM</name>
<keyword evidence="3" id="KW-1185">Reference proteome</keyword>
<evidence type="ECO:0000256" key="1">
    <source>
        <dbReference type="SAM" id="SignalP"/>
    </source>
</evidence>
<evidence type="ECO:0000313" key="3">
    <source>
        <dbReference type="Proteomes" id="UP000249218"/>
    </source>
</evidence>
<feature type="chain" id="PRO_5015967042" description="Cuticle protein" evidence="1">
    <location>
        <begin position="20"/>
        <end position="411"/>
    </location>
</feature>
<dbReference type="OrthoDB" id="7493332at2759"/>